<proteinExistence type="predicted"/>
<accession>A0AAI8Z486</accession>
<protein>
    <submittedName>
        <fullName evidence="3">Uncharacterized protein</fullName>
    </submittedName>
</protein>
<evidence type="ECO:0000313" key="3">
    <source>
        <dbReference type="EMBL" id="CAK4032164.1"/>
    </source>
</evidence>
<dbReference type="Proteomes" id="UP001296104">
    <property type="component" value="Unassembled WGS sequence"/>
</dbReference>
<name>A0AAI8Z486_9PEZI</name>
<feature type="region of interest" description="Disordered" evidence="1">
    <location>
        <begin position="177"/>
        <end position="196"/>
    </location>
</feature>
<evidence type="ECO:0000313" key="4">
    <source>
        <dbReference type="Proteomes" id="UP001296104"/>
    </source>
</evidence>
<keyword evidence="2" id="KW-0732">Signal</keyword>
<reference evidence="3" key="1">
    <citation type="submission" date="2023-11" db="EMBL/GenBank/DDBJ databases">
        <authorList>
            <person name="Alioto T."/>
            <person name="Alioto T."/>
            <person name="Gomez Garrido J."/>
        </authorList>
    </citation>
    <scope>NUCLEOTIDE SEQUENCE</scope>
</reference>
<feature type="signal peptide" evidence="2">
    <location>
        <begin position="1"/>
        <end position="19"/>
    </location>
</feature>
<dbReference type="AlphaFoldDB" id="A0AAI8Z486"/>
<dbReference type="EMBL" id="CAVMBE010000059">
    <property type="protein sequence ID" value="CAK4032164.1"/>
    <property type="molecule type" value="Genomic_DNA"/>
</dbReference>
<evidence type="ECO:0000256" key="2">
    <source>
        <dbReference type="SAM" id="SignalP"/>
    </source>
</evidence>
<organism evidence="3 4">
    <name type="scientific">Lecanosticta acicola</name>
    <dbReference type="NCBI Taxonomy" id="111012"/>
    <lineage>
        <taxon>Eukaryota</taxon>
        <taxon>Fungi</taxon>
        <taxon>Dikarya</taxon>
        <taxon>Ascomycota</taxon>
        <taxon>Pezizomycotina</taxon>
        <taxon>Dothideomycetes</taxon>
        <taxon>Dothideomycetidae</taxon>
        <taxon>Mycosphaerellales</taxon>
        <taxon>Mycosphaerellaceae</taxon>
        <taxon>Lecanosticta</taxon>
    </lineage>
</organism>
<feature type="chain" id="PRO_5042506520" evidence="2">
    <location>
        <begin position="20"/>
        <end position="233"/>
    </location>
</feature>
<sequence length="233" mass="25370">MRNPRSLLLTPLLLVSANATPTADLVNLQTSISSATNQLNVSRNDSAASNAAEMIQAVGYQIGASMANLGCTLESATPSTSFNNSHSQVSQRSVEQSYIDYILSLKSLTTALISRGKLPHTDPDLPVSLQLQSLSRAVYYFGKCLRNGDYISQDAAIETWYAGGYLIDAESAWDSGVENGQRKAKRDRKKSVGVEKVRRDVSEGSVRELGEHHRAGSILWKRRETGSPTDSHL</sequence>
<keyword evidence="4" id="KW-1185">Reference proteome</keyword>
<gene>
    <name evidence="3" type="ORF">LECACI_7A007322</name>
</gene>
<comment type="caution">
    <text evidence="3">The sequence shown here is derived from an EMBL/GenBank/DDBJ whole genome shotgun (WGS) entry which is preliminary data.</text>
</comment>
<evidence type="ECO:0000256" key="1">
    <source>
        <dbReference type="SAM" id="MobiDB-lite"/>
    </source>
</evidence>